<dbReference type="GO" id="GO:0003677">
    <property type="term" value="F:DNA binding"/>
    <property type="evidence" value="ECO:0007669"/>
    <property type="project" value="UniProtKB-KW"/>
</dbReference>
<dbReference type="AlphaFoldDB" id="A0AAV7XDB7"/>
<dbReference type="GO" id="GO:0042575">
    <property type="term" value="C:DNA polymerase complex"/>
    <property type="evidence" value="ECO:0007669"/>
    <property type="project" value="UniProtKB-ARBA"/>
</dbReference>
<evidence type="ECO:0000313" key="11">
    <source>
        <dbReference type="Proteomes" id="UP001075354"/>
    </source>
</evidence>
<dbReference type="Gene3D" id="3.30.420.10">
    <property type="entry name" value="Ribonuclease H-like superfamily/Ribonuclease H"/>
    <property type="match status" value="1"/>
</dbReference>
<comment type="similarity">
    <text evidence="1">Belongs to the DNA polymerase type-B family.</text>
</comment>
<evidence type="ECO:0000256" key="1">
    <source>
        <dbReference type="ARBA" id="ARBA00005755"/>
    </source>
</evidence>
<name>A0AAV7XDB7_9NEOP</name>
<dbReference type="PANTHER" id="PTHR33568:SF3">
    <property type="entry name" value="DNA-DIRECTED DNA POLYMERASE"/>
    <property type="match status" value="1"/>
</dbReference>
<protein>
    <recommendedName>
        <fullName evidence="2">DNA-directed DNA polymerase</fullName>
        <ecNumber evidence="2">2.7.7.7</ecNumber>
    </recommendedName>
</protein>
<evidence type="ECO:0000256" key="4">
    <source>
        <dbReference type="ARBA" id="ARBA00022695"/>
    </source>
</evidence>
<dbReference type="GO" id="GO:0000166">
    <property type="term" value="F:nucleotide binding"/>
    <property type="evidence" value="ECO:0007669"/>
    <property type="project" value="InterPro"/>
</dbReference>
<evidence type="ECO:0000256" key="3">
    <source>
        <dbReference type="ARBA" id="ARBA00022679"/>
    </source>
</evidence>
<dbReference type="Gene3D" id="3.40.960.10">
    <property type="entry name" value="VSR Endonuclease"/>
    <property type="match status" value="1"/>
</dbReference>
<feature type="domain" description="DNA-directed DNA polymerase family B mitochondria/virus" evidence="9">
    <location>
        <begin position="329"/>
        <end position="415"/>
    </location>
</feature>
<dbReference type="EC" id="2.7.7.7" evidence="2"/>
<sequence>MKGFDGSFVLKDMITRLKWTPSVIPSGCKFQMIKYNNIKLIDSLNFLPMSLSAIPHAFGLGQHVKKGHFPHRFNIQQNDNYVGPMPDLCYYGTDKMNSKVKKEVEEWWHSQNANGAIFDMKKELKSYCQNDVFILKLGCLTFRKLMIEVSKVDPFRECVTIAGACMQTYRRNFLPKDAIALIPSGGYRYKQKTSLIADQWIRWESHSRGIDIKHAGNGGEVPIGPYKVDGYYDPKDGKNPAIVFEFLGDFYHGCPKHFPDRHKVISHECNETMDMRYTNTVRKLDYLKRLGFEVVSIWECEFKSILHDRVKVKDWLSANPGHLIPQPSLRDAFFGGRTNCVRRFWESDGKEKAFYADIVSLYPFVNKWGKYIKGDPDIRIYPNCHAIDSSFDGFVCCKVLPPKSLFHPVLPARFHNKLMFVLCATCARQSDHAVECENTEKQRINWFLAGPRGQTCH</sequence>
<dbReference type="EMBL" id="JAPTSV010000013">
    <property type="protein sequence ID" value="KAJ1521804.1"/>
    <property type="molecule type" value="Genomic_DNA"/>
</dbReference>
<evidence type="ECO:0000259" key="9">
    <source>
        <dbReference type="Pfam" id="PF03175"/>
    </source>
</evidence>
<evidence type="ECO:0000256" key="5">
    <source>
        <dbReference type="ARBA" id="ARBA00022705"/>
    </source>
</evidence>
<comment type="caution">
    <text evidence="10">The sequence shown here is derived from an EMBL/GenBank/DDBJ whole genome shotgun (WGS) entry which is preliminary data.</text>
</comment>
<dbReference type="Proteomes" id="UP001075354">
    <property type="component" value="Chromosome 13"/>
</dbReference>
<proteinExistence type="inferred from homology"/>
<dbReference type="PANTHER" id="PTHR33568">
    <property type="entry name" value="DNA POLYMERASE"/>
    <property type="match status" value="1"/>
</dbReference>
<organism evidence="10 11">
    <name type="scientific">Megalurothrips usitatus</name>
    <name type="common">bean blossom thrips</name>
    <dbReference type="NCBI Taxonomy" id="439358"/>
    <lineage>
        <taxon>Eukaryota</taxon>
        <taxon>Metazoa</taxon>
        <taxon>Ecdysozoa</taxon>
        <taxon>Arthropoda</taxon>
        <taxon>Hexapoda</taxon>
        <taxon>Insecta</taxon>
        <taxon>Pterygota</taxon>
        <taxon>Neoptera</taxon>
        <taxon>Paraneoptera</taxon>
        <taxon>Thysanoptera</taxon>
        <taxon>Terebrantia</taxon>
        <taxon>Thripoidea</taxon>
        <taxon>Thripidae</taxon>
        <taxon>Megalurothrips</taxon>
    </lineage>
</organism>
<dbReference type="GO" id="GO:0003887">
    <property type="term" value="F:DNA-directed DNA polymerase activity"/>
    <property type="evidence" value="ECO:0007669"/>
    <property type="project" value="UniProtKB-KW"/>
</dbReference>
<dbReference type="InterPro" id="IPR004868">
    <property type="entry name" value="DNA-dir_DNA_pol_B_mt/vir"/>
</dbReference>
<keyword evidence="3" id="KW-0808">Transferase</keyword>
<dbReference type="InterPro" id="IPR043502">
    <property type="entry name" value="DNA/RNA_pol_sf"/>
</dbReference>
<keyword evidence="11" id="KW-1185">Reference proteome</keyword>
<keyword evidence="7" id="KW-0238">DNA-binding</keyword>
<feature type="domain" description="DNA-directed DNA polymerase family B mitochondria/virus" evidence="9">
    <location>
        <begin position="2"/>
        <end position="186"/>
    </location>
</feature>
<gene>
    <name evidence="10" type="ORF">ONE63_003439</name>
</gene>
<dbReference type="InterPro" id="IPR036397">
    <property type="entry name" value="RNaseH_sf"/>
</dbReference>
<dbReference type="SUPFAM" id="SSF53098">
    <property type="entry name" value="Ribonuclease H-like"/>
    <property type="match status" value="1"/>
</dbReference>
<evidence type="ECO:0000256" key="2">
    <source>
        <dbReference type="ARBA" id="ARBA00012417"/>
    </source>
</evidence>
<dbReference type="GO" id="GO:0006260">
    <property type="term" value="P:DNA replication"/>
    <property type="evidence" value="ECO:0007669"/>
    <property type="project" value="UniProtKB-KW"/>
</dbReference>
<keyword evidence="6" id="KW-0239">DNA-directed DNA polymerase</keyword>
<evidence type="ECO:0000256" key="8">
    <source>
        <dbReference type="ARBA" id="ARBA00049244"/>
    </source>
</evidence>
<keyword evidence="5" id="KW-0235">DNA replication</keyword>
<dbReference type="Pfam" id="PF03175">
    <property type="entry name" value="DNA_pol_B_2"/>
    <property type="match status" value="2"/>
</dbReference>
<dbReference type="InterPro" id="IPR012337">
    <property type="entry name" value="RNaseH-like_sf"/>
</dbReference>
<dbReference type="SUPFAM" id="SSF56672">
    <property type="entry name" value="DNA/RNA polymerases"/>
    <property type="match status" value="1"/>
</dbReference>
<evidence type="ECO:0000256" key="6">
    <source>
        <dbReference type="ARBA" id="ARBA00022932"/>
    </source>
</evidence>
<reference evidence="10" key="1">
    <citation type="submission" date="2022-12" db="EMBL/GenBank/DDBJ databases">
        <title>Chromosome-level genome assembly of the bean flower thrips Megalurothrips usitatus.</title>
        <authorList>
            <person name="Ma L."/>
            <person name="Liu Q."/>
            <person name="Li H."/>
            <person name="Cai W."/>
        </authorList>
    </citation>
    <scope>NUCLEOTIDE SEQUENCE</scope>
    <source>
        <strain evidence="10">Cailab_2022a</strain>
    </source>
</reference>
<comment type="catalytic activity">
    <reaction evidence="8">
        <text>DNA(n) + a 2'-deoxyribonucleoside 5'-triphosphate = DNA(n+1) + diphosphate</text>
        <dbReference type="Rhea" id="RHEA:22508"/>
        <dbReference type="Rhea" id="RHEA-COMP:17339"/>
        <dbReference type="Rhea" id="RHEA-COMP:17340"/>
        <dbReference type="ChEBI" id="CHEBI:33019"/>
        <dbReference type="ChEBI" id="CHEBI:61560"/>
        <dbReference type="ChEBI" id="CHEBI:173112"/>
        <dbReference type="EC" id="2.7.7.7"/>
    </reaction>
</comment>
<accession>A0AAV7XDB7</accession>
<keyword evidence="4" id="KW-0548">Nucleotidyltransferase</keyword>
<evidence type="ECO:0000256" key="7">
    <source>
        <dbReference type="ARBA" id="ARBA00023125"/>
    </source>
</evidence>
<evidence type="ECO:0000313" key="10">
    <source>
        <dbReference type="EMBL" id="KAJ1521804.1"/>
    </source>
</evidence>